<keyword evidence="4" id="KW-1185">Reference proteome</keyword>
<gene>
    <name evidence="3" type="ORF">AALT52_03755</name>
</gene>
<dbReference type="PANTHER" id="PTHR13633">
    <property type="entry name" value="MITOCHONDRIAL TRANSCRIPTION RESCUE FACTOR 1"/>
    <property type="match status" value="1"/>
</dbReference>
<name>A0ABV4DRB8_9LACO</name>
<dbReference type="PROSITE" id="PS50889">
    <property type="entry name" value="S4"/>
    <property type="match status" value="1"/>
</dbReference>
<dbReference type="SUPFAM" id="SSF55174">
    <property type="entry name" value="Alpha-L RNA-binding motif"/>
    <property type="match status" value="1"/>
</dbReference>
<dbReference type="Pfam" id="PF21278">
    <property type="entry name" value="YlmH_1st"/>
    <property type="match status" value="1"/>
</dbReference>
<comment type="caution">
    <text evidence="3">The sequence shown here is derived from an EMBL/GenBank/DDBJ whole genome shotgun (WGS) entry which is preliminary data.</text>
</comment>
<evidence type="ECO:0000313" key="3">
    <source>
        <dbReference type="EMBL" id="MEY8662007.1"/>
    </source>
</evidence>
<evidence type="ECO:0000313" key="4">
    <source>
        <dbReference type="Proteomes" id="UP001565236"/>
    </source>
</evidence>
<dbReference type="EMBL" id="JBCLUF010000009">
    <property type="protein sequence ID" value="MEY8662007.1"/>
    <property type="molecule type" value="Genomic_DNA"/>
</dbReference>
<dbReference type="RefSeq" id="WP_369941272.1">
    <property type="nucleotide sequence ID" value="NZ_JBCLUF010000009.1"/>
</dbReference>
<keyword evidence="1" id="KW-0694">RNA-binding</keyword>
<evidence type="ECO:0000256" key="1">
    <source>
        <dbReference type="PROSITE-ProRule" id="PRU00182"/>
    </source>
</evidence>
<dbReference type="InterPro" id="IPR048443">
    <property type="entry name" value="RqcP2_N"/>
</dbReference>
<reference evidence="3 4" key="1">
    <citation type="submission" date="2024-03" db="EMBL/GenBank/DDBJ databases">
        <title>Mouse gut bacterial collection (mGBC) of GemPharmatech.</title>
        <authorList>
            <person name="He Y."/>
            <person name="Dong L."/>
            <person name="Wu D."/>
            <person name="Gao X."/>
            <person name="Lin Z."/>
        </authorList>
    </citation>
    <scope>NUCLEOTIDE SEQUENCE [LARGE SCALE GENOMIC DNA]</scope>
    <source>
        <strain evidence="3 4">15-30</strain>
    </source>
</reference>
<dbReference type="Gene3D" id="3.30.70.330">
    <property type="match status" value="1"/>
</dbReference>
<dbReference type="SMART" id="SM00363">
    <property type="entry name" value="S4"/>
    <property type="match status" value="1"/>
</dbReference>
<proteinExistence type="predicted"/>
<dbReference type="Gene3D" id="3.30.1370.160">
    <property type="match status" value="1"/>
</dbReference>
<dbReference type="Proteomes" id="UP001565236">
    <property type="component" value="Unassembled WGS sequence"/>
</dbReference>
<feature type="domain" description="RNA-binding S4" evidence="2">
    <location>
        <begin position="183"/>
        <end position="245"/>
    </location>
</feature>
<dbReference type="CDD" id="cd00165">
    <property type="entry name" value="S4"/>
    <property type="match status" value="1"/>
</dbReference>
<dbReference type="InterPro" id="IPR012677">
    <property type="entry name" value="Nucleotide-bd_a/b_plait_sf"/>
</dbReference>
<sequence length="260" mass="30141">MSEQIYQHFRKEERPLIDQLLDLIRQAQDEYRPVLTHFLDPRQQYIARFLLQAEGPVKMSVHGGFAGAERKRLLFYPAYYEPTLADFELQLLEIDYPTKFVTLSHGKVLGTLANVGLERDVLGDIITDEFSWQVIVQKNISEYLVQQVDRIGKVHVSLRPKELTQLTEVIPAWEKLVISCSSLRIDVIVKAVYGLSRQRVKDMINAKKISLNWLTLERSDLEVGSKDIISVRGYGRIRFEQVLGRSKRDKLRCEVSVIRK</sequence>
<protein>
    <submittedName>
        <fullName evidence="3">YlmH/Sll1252 family protein</fullName>
    </submittedName>
</protein>
<organism evidence="3 4">
    <name type="scientific">Ligilactobacillus faecis</name>
    <dbReference type="NCBI Taxonomy" id="762833"/>
    <lineage>
        <taxon>Bacteria</taxon>
        <taxon>Bacillati</taxon>
        <taxon>Bacillota</taxon>
        <taxon>Bacilli</taxon>
        <taxon>Lactobacillales</taxon>
        <taxon>Lactobacillaceae</taxon>
        <taxon>Ligilactobacillus</taxon>
    </lineage>
</organism>
<dbReference type="InterPro" id="IPR040591">
    <property type="entry name" value="RqcP2_RBD"/>
</dbReference>
<dbReference type="Pfam" id="PF17774">
    <property type="entry name" value="YlmH_RBD"/>
    <property type="match status" value="1"/>
</dbReference>
<evidence type="ECO:0000259" key="2">
    <source>
        <dbReference type="SMART" id="SM00363"/>
    </source>
</evidence>
<dbReference type="PANTHER" id="PTHR13633:SF3">
    <property type="entry name" value="MITOCHONDRIAL TRANSCRIPTION RESCUE FACTOR 1"/>
    <property type="match status" value="1"/>
</dbReference>
<dbReference type="InterPro" id="IPR002942">
    <property type="entry name" value="S4_RNA-bd"/>
</dbReference>
<accession>A0ABV4DRB8</accession>